<feature type="region of interest" description="Disordered" evidence="1">
    <location>
        <begin position="65"/>
        <end position="95"/>
    </location>
</feature>
<dbReference type="PANTHER" id="PTHR31170">
    <property type="entry name" value="BNAC04G53230D PROTEIN"/>
    <property type="match status" value="1"/>
</dbReference>
<evidence type="ECO:0000256" key="1">
    <source>
        <dbReference type="SAM" id="MobiDB-lite"/>
    </source>
</evidence>
<feature type="region of interest" description="Disordered" evidence="1">
    <location>
        <begin position="783"/>
        <end position="851"/>
    </location>
</feature>
<protein>
    <recommendedName>
        <fullName evidence="3">PB1-like domain-containing protein</fullName>
    </recommendedName>
</protein>
<feature type="transmembrane region" description="Helical" evidence="2">
    <location>
        <begin position="503"/>
        <end position="522"/>
    </location>
</feature>
<evidence type="ECO:0000259" key="3">
    <source>
        <dbReference type="Pfam" id="PF26130"/>
    </source>
</evidence>
<sequence length="899" mass="101868">MSSYSTSWTDVVIDRIHGEAKSAYESIPPYFRRFDAFGNDEHPSIFKPRLKPQVNQLELFAITTTSPAHGPGQPPLDSAGGERGQLRRPPTPETDKDHIVVAAVGPYHHRTASAQQQPPPLITCAKKCGIVKYLTGSFNLDVVGFLQWVQRNEERARRCYERESFQMNSQEFAEMLLLDGCVLLFAIFLLRPSIREDKLPAKLAADADHGREFRNLSAHISFHMKQTTLDLLVLHNQIPFFVLTELHSRLKNTFFAGVNYSLEELALSCFQDVHPFGLKEGDLSPTTQRDGGGNGGGNGTERFPQRVHHLLHLFHWSLVPGQKYGVDINSIPPREPESHLPSATELEESLTIFTKQKDAKGSRSSCCLDITFESSRMATRGVMRLPALHIHGYSEAVFRNLIAFEQNHLRCGHGVTTYAICMARLLQSDADARLLRNSGILPYTQRTDKEIVDFFRQLVDECRNTCMPDDLIALCKDVAAHHQSTGVRVIKGFVLQCFPKQTITFFVIFGAIISIATLINTVHSMYRYYHPRGNLPPMGRMAEEVWTLRFFKHDHGPGAMVVEEPMDRDLVCFFNMVEIIEKLGYQKSDEMFFAQPGCYCRTSMTRIKGDSNVMDMLRENDSINKVDIHIFDRKVASSSALEEDVVADATDNVEANKNRDLEEKGSEQLKNSDEDLWMDQGDNTFLFVDGKEDEDSEYSDDDFDLDQERIDYIHKLQEIKRQRADTRNCCESDTDDEDLFVPVVDWSALSVVPVDSEDVAEAISNKAQCGVVNIQDGTDVASSNLQKKNSTKASRNVKGQNDVGSSQVEETVFSDPPSEDGGASAVEYESSDDGQKLDAQAKRRKRRRRESRVVNRRIYFDEDNIMDTTQLQEAMCFTDVDQYRRALKSYHIVQGRDYR</sequence>
<dbReference type="HOGENOM" id="CLU_322230_0_0_1"/>
<dbReference type="AlphaFoldDB" id="B8BDN0"/>
<reference evidence="4 5" key="1">
    <citation type="journal article" date="2005" name="PLoS Biol.">
        <title>The genomes of Oryza sativa: a history of duplications.</title>
        <authorList>
            <person name="Yu J."/>
            <person name="Wang J."/>
            <person name="Lin W."/>
            <person name="Li S."/>
            <person name="Li H."/>
            <person name="Zhou J."/>
            <person name="Ni P."/>
            <person name="Dong W."/>
            <person name="Hu S."/>
            <person name="Zeng C."/>
            <person name="Zhang J."/>
            <person name="Zhang Y."/>
            <person name="Li R."/>
            <person name="Xu Z."/>
            <person name="Li S."/>
            <person name="Li X."/>
            <person name="Zheng H."/>
            <person name="Cong L."/>
            <person name="Lin L."/>
            <person name="Yin J."/>
            <person name="Geng J."/>
            <person name="Li G."/>
            <person name="Shi J."/>
            <person name="Liu J."/>
            <person name="Lv H."/>
            <person name="Li J."/>
            <person name="Wang J."/>
            <person name="Deng Y."/>
            <person name="Ran L."/>
            <person name="Shi X."/>
            <person name="Wang X."/>
            <person name="Wu Q."/>
            <person name="Li C."/>
            <person name="Ren X."/>
            <person name="Wang J."/>
            <person name="Wang X."/>
            <person name="Li D."/>
            <person name="Liu D."/>
            <person name="Zhang X."/>
            <person name="Ji Z."/>
            <person name="Zhao W."/>
            <person name="Sun Y."/>
            <person name="Zhang Z."/>
            <person name="Bao J."/>
            <person name="Han Y."/>
            <person name="Dong L."/>
            <person name="Ji J."/>
            <person name="Chen P."/>
            <person name="Wu S."/>
            <person name="Liu J."/>
            <person name="Xiao Y."/>
            <person name="Bu D."/>
            <person name="Tan J."/>
            <person name="Yang L."/>
            <person name="Ye C."/>
            <person name="Zhang J."/>
            <person name="Xu J."/>
            <person name="Zhou Y."/>
            <person name="Yu Y."/>
            <person name="Zhang B."/>
            <person name="Zhuang S."/>
            <person name="Wei H."/>
            <person name="Liu B."/>
            <person name="Lei M."/>
            <person name="Yu H."/>
            <person name="Li Y."/>
            <person name="Xu H."/>
            <person name="Wei S."/>
            <person name="He X."/>
            <person name="Fang L."/>
            <person name="Zhang Z."/>
            <person name="Zhang Y."/>
            <person name="Huang X."/>
            <person name="Su Z."/>
            <person name="Tong W."/>
            <person name="Li J."/>
            <person name="Tong Z."/>
            <person name="Li S."/>
            <person name="Ye J."/>
            <person name="Wang L."/>
            <person name="Fang L."/>
            <person name="Lei T."/>
            <person name="Chen C."/>
            <person name="Chen H."/>
            <person name="Xu Z."/>
            <person name="Li H."/>
            <person name="Huang H."/>
            <person name="Zhang F."/>
            <person name="Xu H."/>
            <person name="Li N."/>
            <person name="Zhao C."/>
            <person name="Li S."/>
            <person name="Dong L."/>
            <person name="Huang Y."/>
            <person name="Li L."/>
            <person name="Xi Y."/>
            <person name="Qi Q."/>
            <person name="Li W."/>
            <person name="Zhang B."/>
            <person name="Hu W."/>
            <person name="Zhang Y."/>
            <person name="Tian X."/>
            <person name="Jiao Y."/>
            <person name="Liang X."/>
            <person name="Jin J."/>
            <person name="Gao L."/>
            <person name="Zheng W."/>
            <person name="Hao B."/>
            <person name="Liu S."/>
            <person name="Wang W."/>
            <person name="Yuan L."/>
            <person name="Cao M."/>
            <person name="McDermott J."/>
            <person name="Samudrala R."/>
            <person name="Wang J."/>
            <person name="Wong G.K."/>
            <person name="Yang H."/>
        </authorList>
    </citation>
    <scope>NUCLEOTIDE SEQUENCE [LARGE SCALE GENOMIC DNA]</scope>
    <source>
        <strain evidence="5">cv. 93-11</strain>
    </source>
</reference>
<dbReference type="EMBL" id="CM000134">
    <property type="protein sequence ID" value="EEC84218.1"/>
    <property type="molecule type" value="Genomic_DNA"/>
</dbReference>
<feature type="compositionally biased region" description="Polar residues" evidence="1">
    <location>
        <begin position="783"/>
        <end position="809"/>
    </location>
</feature>
<accession>B8BDN0</accession>
<feature type="region of interest" description="Disordered" evidence="1">
    <location>
        <begin position="280"/>
        <end position="301"/>
    </location>
</feature>
<feature type="domain" description="PB1-like" evidence="3">
    <location>
        <begin position="558"/>
        <end position="622"/>
    </location>
</feature>
<organism evidence="4 5">
    <name type="scientific">Oryza sativa subsp. indica</name>
    <name type="common">Rice</name>
    <dbReference type="NCBI Taxonomy" id="39946"/>
    <lineage>
        <taxon>Eukaryota</taxon>
        <taxon>Viridiplantae</taxon>
        <taxon>Streptophyta</taxon>
        <taxon>Embryophyta</taxon>
        <taxon>Tracheophyta</taxon>
        <taxon>Spermatophyta</taxon>
        <taxon>Magnoliopsida</taxon>
        <taxon>Liliopsida</taxon>
        <taxon>Poales</taxon>
        <taxon>Poaceae</taxon>
        <taxon>BOP clade</taxon>
        <taxon>Oryzoideae</taxon>
        <taxon>Oryzeae</taxon>
        <taxon>Oryzinae</taxon>
        <taxon>Oryza</taxon>
        <taxon>Oryza sativa</taxon>
    </lineage>
</organism>
<dbReference type="InterPro" id="IPR004158">
    <property type="entry name" value="DUF247_pln"/>
</dbReference>
<keyword evidence="2" id="KW-1133">Transmembrane helix</keyword>
<dbReference type="Pfam" id="PF03140">
    <property type="entry name" value="DUF247"/>
    <property type="match status" value="1"/>
</dbReference>
<feature type="compositionally biased region" description="Gly residues" evidence="1">
    <location>
        <begin position="290"/>
        <end position="299"/>
    </location>
</feature>
<keyword evidence="5" id="KW-1185">Reference proteome</keyword>
<keyword evidence="2" id="KW-0812">Transmembrane</keyword>
<keyword evidence="2" id="KW-0472">Membrane</keyword>
<gene>
    <name evidence="4" type="ORF">OsI_30632</name>
</gene>
<evidence type="ECO:0000313" key="5">
    <source>
        <dbReference type="Proteomes" id="UP000007015"/>
    </source>
</evidence>
<dbReference type="Pfam" id="PF26130">
    <property type="entry name" value="PB1-like"/>
    <property type="match status" value="1"/>
</dbReference>
<evidence type="ECO:0000256" key="2">
    <source>
        <dbReference type="SAM" id="Phobius"/>
    </source>
</evidence>
<name>B8BDN0_ORYSI</name>
<dbReference type="Proteomes" id="UP000007015">
    <property type="component" value="Chromosome 9"/>
</dbReference>
<dbReference type="Gramene" id="BGIOSGA030115-TA">
    <property type="protein sequence ID" value="BGIOSGA030115-PA"/>
    <property type="gene ID" value="BGIOSGA030115"/>
</dbReference>
<evidence type="ECO:0000313" key="4">
    <source>
        <dbReference type="EMBL" id="EEC84218.1"/>
    </source>
</evidence>
<dbReference type="PANTHER" id="PTHR31170:SF25">
    <property type="entry name" value="BNAA09G04570D PROTEIN"/>
    <property type="match status" value="1"/>
</dbReference>
<dbReference type="InterPro" id="IPR058594">
    <property type="entry name" value="PB1-like_dom_pln"/>
</dbReference>
<proteinExistence type="predicted"/>